<evidence type="ECO:0000313" key="3">
    <source>
        <dbReference type="Proteomes" id="UP001341281"/>
    </source>
</evidence>
<protein>
    <recommendedName>
        <fullName evidence="1">MULE transposase domain-containing protein</fullName>
    </recommendedName>
</protein>
<organism evidence="2 3">
    <name type="scientific">Paspalum notatum var. saurae</name>
    <dbReference type="NCBI Taxonomy" id="547442"/>
    <lineage>
        <taxon>Eukaryota</taxon>
        <taxon>Viridiplantae</taxon>
        <taxon>Streptophyta</taxon>
        <taxon>Embryophyta</taxon>
        <taxon>Tracheophyta</taxon>
        <taxon>Spermatophyta</taxon>
        <taxon>Magnoliopsida</taxon>
        <taxon>Liliopsida</taxon>
        <taxon>Poales</taxon>
        <taxon>Poaceae</taxon>
        <taxon>PACMAD clade</taxon>
        <taxon>Panicoideae</taxon>
        <taxon>Andropogonodae</taxon>
        <taxon>Paspaleae</taxon>
        <taxon>Paspalinae</taxon>
        <taxon>Paspalum</taxon>
    </lineage>
</organism>
<evidence type="ECO:0000259" key="1">
    <source>
        <dbReference type="Pfam" id="PF10551"/>
    </source>
</evidence>
<dbReference type="AlphaFoldDB" id="A0AAQ3PTN0"/>
<reference evidence="2 3" key="1">
    <citation type="submission" date="2024-02" db="EMBL/GenBank/DDBJ databases">
        <title>High-quality chromosome-scale genome assembly of Pensacola bahiagrass (Paspalum notatum Flugge var. saurae).</title>
        <authorList>
            <person name="Vega J.M."/>
            <person name="Podio M."/>
            <person name="Orjuela J."/>
            <person name="Siena L.A."/>
            <person name="Pessino S.C."/>
            <person name="Combes M.C."/>
            <person name="Mariac C."/>
            <person name="Albertini E."/>
            <person name="Pupilli F."/>
            <person name="Ortiz J.P.A."/>
            <person name="Leblanc O."/>
        </authorList>
    </citation>
    <scope>NUCLEOTIDE SEQUENCE [LARGE SCALE GENOMIC DNA]</scope>
    <source>
        <strain evidence="2">R1</strain>
        <tissue evidence="2">Leaf</tissue>
    </source>
</reference>
<proteinExistence type="predicted"/>
<dbReference type="EMBL" id="CP144745">
    <property type="protein sequence ID" value="WVZ53713.1"/>
    <property type="molecule type" value="Genomic_DNA"/>
</dbReference>
<dbReference type="InterPro" id="IPR018289">
    <property type="entry name" value="MULE_transposase_dom"/>
</dbReference>
<name>A0AAQ3PTN0_PASNO</name>
<dbReference type="PANTHER" id="PTHR31973">
    <property type="entry name" value="POLYPROTEIN, PUTATIVE-RELATED"/>
    <property type="match status" value="1"/>
</dbReference>
<dbReference type="PANTHER" id="PTHR31973:SF195">
    <property type="entry name" value="MUDR FAMILY TRANSPOSASE"/>
    <property type="match status" value="1"/>
</dbReference>
<gene>
    <name evidence="2" type="ORF">U9M48_004618</name>
</gene>
<keyword evidence="3" id="KW-1185">Reference proteome</keyword>
<evidence type="ECO:0000313" key="2">
    <source>
        <dbReference type="EMBL" id="WVZ53713.1"/>
    </source>
</evidence>
<dbReference type="Proteomes" id="UP001341281">
    <property type="component" value="Chromosome 01"/>
</dbReference>
<accession>A0AAQ3PTN0</accession>
<feature type="domain" description="MULE transposase" evidence="1">
    <location>
        <begin position="360"/>
        <end position="437"/>
    </location>
</feature>
<sequence>MLIRNTSEWKMDISTTLQRGWPLAMLVQSIPKAIIASQAVENYGNTSAAMQEDGWNMKKQLWMGTLIRELQLWDMGPVVLKLMTKGMEVNMRRKNKHMRGTVVRQSRKDRKMRGMVVRQSRKDRMKKRSLLKRRNPEKGPMKMRTTQYPKSGENVNLVILLYMMLSGRSGSTDRMRYASNELLKKAVKLWLLSLKKKFKVVKSSPRWFPWRVHAYKGILKTHWKVSIVTEHTCYNIEVPKYNRNLTAAFMANEMYGRILDTPHFEPKKIIMEIELEHKYTISYAKAYRAKQKVFEMRFGTYEDSYDNLSRMLAIIAERNLGTYYDVMHFPNPEGGPTILQRVFFCLGPCVRAFQYYLPLLCIDGTFLTGKYKGTILTAIGVDGNNQVLPVAFAFVENENAESWYWFLERVKAQVVSSRSNVCLISDRHAEILDAIEKLQHGSGASPPIWPNNQQRKFNAIWKLLDELTAKHQAANPSASSSGTITKPFSQWIQDKPKVKWALLHDTNDRRYGIMTTNHTECYNMVMHSSRGIPLVGIIEFILYGCAKYFRERYMAISAYLSTPSVLFGKRITKYIETKMDKAQTHNARLMETRENRFEVSCRDRS</sequence>
<dbReference type="Pfam" id="PF10551">
    <property type="entry name" value="MULE"/>
    <property type="match status" value="1"/>
</dbReference>